<keyword evidence="2" id="KW-1185">Reference proteome</keyword>
<dbReference type="Proteomes" id="UP000284842">
    <property type="component" value="Unassembled WGS sequence"/>
</dbReference>
<protein>
    <submittedName>
        <fullName evidence="1">Uncharacterized protein</fullName>
    </submittedName>
</protein>
<reference evidence="1 2" key="1">
    <citation type="journal article" date="2018" name="Evol. Lett.">
        <title>Horizontal gene cluster transfer increased hallucinogenic mushroom diversity.</title>
        <authorList>
            <person name="Reynolds H.T."/>
            <person name="Vijayakumar V."/>
            <person name="Gluck-Thaler E."/>
            <person name="Korotkin H.B."/>
            <person name="Matheny P.B."/>
            <person name="Slot J.C."/>
        </authorList>
    </citation>
    <scope>NUCLEOTIDE SEQUENCE [LARGE SCALE GENOMIC DNA]</scope>
    <source>
        <strain evidence="1 2">2629</strain>
    </source>
</reference>
<organism evidence="1 2">
    <name type="scientific">Panaeolus cyanescens</name>
    <dbReference type="NCBI Taxonomy" id="181874"/>
    <lineage>
        <taxon>Eukaryota</taxon>
        <taxon>Fungi</taxon>
        <taxon>Dikarya</taxon>
        <taxon>Basidiomycota</taxon>
        <taxon>Agaricomycotina</taxon>
        <taxon>Agaricomycetes</taxon>
        <taxon>Agaricomycetidae</taxon>
        <taxon>Agaricales</taxon>
        <taxon>Agaricineae</taxon>
        <taxon>Galeropsidaceae</taxon>
        <taxon>Panaeolus</taxon>
    </lineage>
</organism>
<dbReference type="AlphaFoldDB" id="A0A409YC79"/>
<name>A0A409YC79_9AGAR</name>
<dbReference type="EMBL" id="NHTK01001304">
    <property type="protein sequence ID" value="PPR00599.1"/>
    <property type="molecule type" value="Genomic_DNA"/>
</dbReference>
<gene>
    <name evidence="1" type="ORF">CVT24_005450</name>
</gene>
<accession>A0A409YC79</accession>
<evidence type="ECO:0000313" key="2">
    <source>
        <dbReference type="Proteomes" id="UP000284842"/>
    </source>
</evidence>
<evidence type="ECO:0000313" key="1">
    <source>
        <dbReference type="EMBL" id="PPR00599.1"/>
    </source>
</evidence>
<sequence>MTFLLSKKAVPFVDEIFNGLGENPFSPGLSEKPFALTLVKDEGHQIYTITDENRGTIYPTVLCGAFEQIFRQGNVAKMEAGLCPVWRLKSPNTTPEYQDIYAKQETFLQQLQTTVVSEIERLYLPGTKLTVEEFEMVGLPLRKSDISPSPVEEDDHPGDSLFGIDQELVRNIEYGTYMDPDNLLFFYGELKAMVVYTNVVTLQFHVDKVRMIAQKMNEETVRALQMAGAL</sequence>
<proteinExistence type="predicted"/>
<comment type="caution">
    <text evidence="1">The sequence shown here is derived from an EMBL/GenBank/DDBJ whole genome shotgun (WGS) entry which is preliminary data.</text>
</comment>
<dbReference type="InParanoid" id="A0A409YC79"/>